<dbReference type="Gene3D" id="2.60.120.620">
    <property type="entry name" value="q2cbj1_9rhob like domain"/>
    <property type="match status" value="1"/>
</dbReference>
<evidence type="ECO:0000256" key="4">
    <source>
        <dbReference type="ARBA" id="ARBA00022964"/>
    </source>
</evidence>
<keyword evidence="5" id="KW-0560">Oxidoreductase</keyword>
<dbReference type="InterPro" id="IPR044862">
    <property type="entry name" value="Pro_4_hyd_alph_FE2OG_OXY"/>
</dbReference>
<dbReference type="Pfam" id="PF13640">
    <property type="entry name" value="2OG-FeII_Oxy_3"/>
    <property type="match status" value="1"/>
</dbReference>
<dbReference type="EMBL" id="UGHR01000004">
    <property type="protein sequence ID" value="STR45211.1"/>
    <property type="molecule type" value="Genomic_DNA"/>
</dbReference>
<evidence type="ECO:0000313" key="8">
    <source>
        <dbReference type="EMBL" id="STR45211.1"/>
    </source>
</evidence>
<dbReference type="SMART" id="SM00702">
    <property type="entry name" value="P4Hc"/>
    <property type="match status" value="1"/>
</dbReference>
<dbReference type="EMBL" id="SMBT01000008">
    <property type="protein sequence ID" value="TCU85105.1"/>
    <property type="molecule type" value="Genomic_DNA"/>
</dbReference>
<evidence type="ECO:0000313" key="9">
    <source>
        <dbReference type="EMBL" id="TCU85105.1"/>
    </source>
</evidence>
<protein>
    <submittedName>
        <fullName evidence="8">Predicted proline hydroxylase</fullName>
    </submittedName>
    <submittedName>
        <fullName evidence="9">SM-20-related protein</fullName>
    </submittedName>
</protein>
<feature type="domain" description="Fe2OG dioxygenase" evidence="7">
    <location>
        <begin position="96"/>
        <end position="191"/>
    </location>
</feature>
<evidence type="ECO:0000259" key="7">
    <source>
        <dbReference type="PROSITE" id="PS51471"/>
    </source>
</evidence>
<dbReference type="PANTHER" id="PTHR12907:SF26">
    <property type="entry name" value="HIF PROLYL HYDROXYLASE, ISOFORM C"/>
    <property type="match status" value="1"/>
</dbReference>
<sequence length="194" mass="22352">MDIDLILDDLVEHGFTIVPQFLESSEVHILASAMQERRDLFYPAGIGRKEGHIVQEQIRGDNICWIDANDPIAARALSQLDELKQSLNAALYLGLDELECHFAAYPAGSFYARHLDQHRGEDSRVVTVVLYLNPEWTEQDGGELRLYLDEHRHLDILPQGGKLVIFLSNRFEHEVLISQRERLSLTGWFRRRSM</sequence>
<dbReference type="GO" id="GO:0071456">
    <property type="term" value="P:cellular response to hypoxia"/>
    <property type="evidence" value="ECO:0007669"/>
    <property type="project" value="TreeGrafter"/>
</dbReference>
<evidence type="ECO:0000256" key="2">
    <source>
        <dbReference type="ARBA" id="ARBA00022723"/>
    </source>
</evidence>
<keyword evidence="3" id="KW-0847">Vitamin C</keyword>
<dbReference type="AlphaFoldDB" id="A0A377ST62"/>
<dbReference type="Proteomes" id="UP000295794">
    <property type="component" value="Unassembled WGS sequence"/>
</dbReference>
<keyword evidence="6" id="KW-0408">Iron</keyword>
<evidence type="ECO:0000256" key="3">
    <source>
        <dbReference type="ARBA" id="ARBA00022896"/>
    </source>
</evidence>
<evidence type="ECO:0000256" key="1">
    <source>
        <dbReference type="ARBA" id="ARBA00001961"/>
    </source>
</evidence>
<organism evidence="8 10">
    <name type="scientific">Iodobacter fluviatilis</name>
    <dbReference type="NCBI Taxonomy" id="537"/>
    <lineage>
        <taxon>Bacteria</taxon>
        <taxon>Pseudomonadati</taxon>
        <taxon>Pseudomonadota</taxon>
        <taxon>Betaproteobacteria</taxon>
        <taxon>Neisseriales</taxon>
        <taxon>Chitinibacteraceae</taxon>
        <taxon>Iodobacter</taxon>
    </lineage>
</organism>
<reference evidence="8 10" key="1">
    <citation type="submission" date="2018-06" db="EMBL/GenBank/DDBJ databases">
        <authorList>
            <consortium name="Pathogen Informatics"/>
            <person name="Doyle S."/>
        </authorList>
    </citation>
    <scope>NUCLEOTIDE SEQUENCE [LARGE SCALE GENOMIC DNA]</scope>
    <source>
        <strain evidence="8 10">NCTC11159</strain>
    </source>
</reference>
<name>A0A377ST62_9NEIS</name>
<dbReference type="GO" id="GO:0031543">
    <property type="term" value="F:peptidyl-proline dioxygenase activity"/>
    <property type="evidence" value="ECO:0007669"/>
    <property type="project" value="TreeGrafter"/>
</dbReference>
<evidence type="ECO:0000256" key="6">
    <source>
        <dbReference type="ARBA" id="ARBA00023004"/>
    </source>
</evidence>
<dbReference type="OrthoDB" id="9783171at2"/>
<keyword evidence="4" id="KW-0223">Dioxygenase</keyword>
<evidence type="ECO:0000256" key="5">
    <source>
        <dbReference type="ARBA" id="ARBA00023002"/>
    </source>
</evidence>
<keyword evidence="11" id="KW-1185">Reference proteome</keyword>
<comment type="cofactor">
    <cofactor evidence="1">
        <name>L-ascorbate</name>
        <dbReference type="ChEBI" id="CHEBI:38290"/>
    </cofactor>
</comment>
<keyword evidence="2" id="KW-0479">Metal-binding</keyword>
<dbReference type="RefSeq" id="WP_115228971.1">
    <property type="nucleotide sequence ID" value="NZ_CAWOLO010000008.1"/>
</dbReference>
<reference evidence="9 11" key="2">
    <citation type="submission" date="2019-03" db="EMBL/GenBank/DDBJ databases">
        <title>Genomic Encyclopedia of Type Strains, Phase IV (KMG-IV): sequencing the most valuable type-strain genomes for metagenomic binning, comparative biology and taxonomic classification.</title>
        <authorList>
            <person name="Goeker M."/>
        </authorList>
    </citation>
    <scope>NUCLEOTIDE SEQUENCE [LARGE SCALE GENOMIC DNA]</scope>
    <source>
        <strain evidence="9 11">DSM 3764</strain>
    </source>
</reference>
<proteinExistence type="predicted"/>
<dbReference type="PROSITE" id="PS51471">
    <property type="entry name" value="FE2OG_OXY"/>
    <property type="match status" value="1"/>
</dbReference>
<dbReference type="InterPro" id="IPR051559">
    <property type="entry name" value="HIF_prolyl_hydroxylases"/>
</dbReference>
<dbReference type="InterPro" id="IPR005123">
    <property type="entry name" value="Oxoglu/Fe-dep_dioxygenase_dom"/>
</dbReference>
<gene>
    <name evidence="9" type="ORF">EV682_108133</name>
    <name evidence="8" type="ORF">NCTC11159_03767</name>
</gene>
<evidence type="ECO:0000313" key="11">
    <source>
        <dbReference type="Proteomes" id="UP000295794"/>
    </source>
</evidence>
<dbReference type="InterPro" id="IPR006620">
    <property type="entry name" value="Pro_4_hyd_alph"/>
</dbReference>
<accession>A0A377ST62</accession>
<dbReference type="Proteomes" id="UP000255108">
    <property type="component" value="Unassembled WGS sequence"/>
</dbReference>
<dbReference type="PANTHER" id="PTHR12907">
    <property type="entry name" value="EGL NINE HOMOLOG-RELATED"/>
    <property type="match status" value="1"/>
</dbReference>
<dbReference type="GO" id="GO:0031418">
    <property type="term" value="F:L-ascorbic acid binding"/>
    <property type="evidence" value="ECO:0007669"/>
    <property type="project" value="UniProtKB-KW"/>
</dbReference>
<evidence type="ECO:0000313" key="10">
    <source>
        <dbReference type="Proteomes" id="UP000255108"/>
    </source>
</evidence>
<dbReference type="GO" id="GO:0008198">
    <property type="term" value="F:ferrous iron binding"/>
    <property type="evidence" value="ECO:0007669"/>
    <property type="project" value="TreeGrafter"/>
</dbReference>